<keyword evidence="1" id="KW-0028">Amino-acid biosynthesis</keyword>
<dbReference type="PANTHER" id="PTHR30239:SF0">
    <property type="entry name" value="ACETOLACTATE SYNTHASE SMALL SUBUNIT 1, CHLOROPLASTIC"/>
    <property type="match status" value="1"/>
</dbReference>
<dbReference type="Pfam" id="PF10369">
    <property type="entry name" value="ALS_ss_C"/>
    <property type="match status" value="1"/>
</dbReference>
<dbReference type="Gene3D" id="3.30.70.1150">
    <property type="entry name" value="ACT-like. Chain A, domain 2"/>
    <property type="match status" value="1"/>
</dbReference>
<evidence type="ECO:0000313" key="4">
    <source>
        <dbReference type="Proteomes" id="UP000177396"/>
    </source>
</evidence>
<feature type="domain" description="Acetolactate synthase small subunit C-terminal" evidence="2">
    <location>
        <begin position="25"/>
        <end position="96"/>
    </location>
</feature>
<evidence type="ECO:0000313" key="3">
    <source>
        <dbReference type="EMBL" id="OGG00734.1"/>
    </source>
</evidence>
<accession>A0A1F5YKW9</accession>
<dbReference type="AlphaFoldDB" id="A0A1F5YKW9"/>
<name>A0A1F5YKW9_9BACT</name>
<comment type="pathway">
    <text evidence="1">Amino-acid biosynthesis; L-valine biosynthesis; L-valine from pyruvate: step 1/4.</text>
</comment>
<gene>
    <name evidence="3" type="ORF">A2153_03080</name>
</gene>
<evidence type="ECO:0000256" key="1">
    <source>
        <dbReference type="RuleBase" id="RU368092"/>
    </source>
</evidence>
<dbReference type="InterPro" id="IPR045865">
    <property type="entry name" value="ACT-like_dom_sf"/>
</dbReference>
<dbReference type="EMBL" id="MFJB01000015">
    <property type="protein sequence ID" value="OGG00734.1"/>
    <property type="molecule type" value="Genomic_DNA"/>
</dbReference>
<dbReference type="NCBIfam" id="TIGR00119">
    <property type="entry name" value="acolac_sm"/>
    <property type="match status" value="1"/>
</dbReference>
<dbReference type="UniPathway" id="UPA00047">
    <property type="reaction ID" value="UER00055"/>
</dbReference>
<dbReference type="EC" id="2.2.1.6" evidence="1"/>
<organism evidence="3 4">
    <name type="scientific">Candidatus Gottesmanbacteria bacterium RBG_16_38_7b</name>
    <dbReference type="NCBI Taxonomy" id="1798372"/>
    <lineage>
        <taxon>Bacteria</taxon>
        <taxon>Candidatus Gottesmaniibacteriota</taxon>
    </lineage>
</organism>
<dbReference type="InterPro" id="IPR027271">
    <property type="entry name" value="Acetolactate_synth/TF_NikR_C"/>
</dbReference>
<keyword evidence="1" id="KW-0100">Branched-chain amino acid biosynthesis</keyword>
<dbReference type="GO" id="GO:0009099">
    <property type="term" value="P:L-valine biosynthetic process"/>
    <property type="evidence" value="ECO:0007669"/>
    <property type="project" value="UniProtKB-UniRule"/>
</dbReference>
<protein>
    <recommendedName>
        <fullName evidence="1">Acetolactate synthase small subunit</fullName>
        <shortName evidence="1">AHAS</shortName>
        <shortName evidence="1">ALS</shortName>
        <ecNumber evidence="1">2.2.1.6</ecNumber>
    </recommendedName>
    <alternativeName>
        <fullName evidence="1">Acetohydroxy-acid synthase small subunit</fullName>
    </alternativeName>
</protein>
<dbReference type="SUPFAM" id="SSF55021">
    <property type="entry name" value="ACT-like"/>
    <property type="match status" value="1"/>
</dbReference>
<dbReference type="GO" id="GO:1990610">
    <property type="term" value="F:acetolactate synthase regulator activity"/>
    <property type="evidence" value="ECO:0007669"/>
    <property type="project" value="UniProtKB-UniRule"/>
</dbReference>
<dbReference type="InterPro" id="IPR004789">
    <property type="entry name" value="Acetalactate_synth_ssu"/>
</dbReference>
<dbReference type="GO" id="GO:0009097">
    <property type="term" value="P:isoleucine biosynthetic process"/>
    <property type="evidence" value="ECO:0007669"/>
    <property type="project" value="UniProtKB-UniRule"/>
</dbReference>
<dbReference type="UniPathway" id="UPA00049">
    <property type="reaction ID" value="UER00059"/>
</dbReference>
<comment type="subunit">
    <text evidence="1">Dimer of large and small chains.</text>
</comment>
<comment type="similarity">
    <text evidence="1">Belongs to the acetolactate synthase small subunit family.</text>
</comment>
<keyword evidence="1" id="KW-0808">Transferase</keyword>
<comment type="catalytic activity">
    <reaction evidence="1">
        <text>2 pyruvate + H(+) = (2S)-2-acetolactate + CO2</text>
        <dbReference type="Rhea" id="RHEA:25249"/>
        <dbReference type="ChEBI" id="CHEBI:15361"/>
        <dbReference type="ChEBI" id="CHEBI:15378"/>
        <dbReference type="ChEBI" id="CHEBI:16526"/>
        <dbReference type="ChEBI" id="CHEBI:58476"/>
        <dbReference type="EC" id="2.2.1.6"/>
    </reaction>
</comment>
<comment type="pathway">
    <text evidence="1">Amino-acid biosynthesis; L-isoleucine biosynthesis; L-isoleucine from 2-oxobutanoate: step 1/4.</text>
</comment>
<comment type="function">
    <text evidence="1">Catalyzes the conversion of 2 pyruvate molecules into acetolactate in the first common step of the biosynthetic pathway of the branched-amino acids such as leucine, isoleucine, and valine.</text>
</comment>
<sequence length="98" mass="11387">MCKQLAKLIEVVKVEDVVDDLLVSRELALMKVAVKDKEEKNDILRIIEHFRGRVINMAKNSLIIEITGTEVKIDAFYENMKEFNIMEFVRTGRTALFK</sequence>
<dbReference type="GO" id="GO:0003984">
    <property type="term" value="F:acetolactate synthase activity"/>
    <property type="evidence" value="ECO:0007669"/>
    <property type="project" value="UniProtKB-UniRule"/>
</dbReference>
<evidence type="ECO:0000259" key="2">
    <source>
        <dbReference type="Pfam" id="PF10369"/>
    </source>
</evidence>
<dbReference type="Proteomes" id="UP000177396">
    <property type="component" value="Unassembled WGS sequence"/>
</dbReference>
<proteinExistence type="inferred from homology"/>
<comment type="caution">
    <text evidence="3">The sequence shown here is derived from an EMBL/GenBank/DDBJ whole genome shotgun (WGS) entry which is preliminary data.</text>
</comment>
<dbReference type="InterPro" id="IPR019455">
    <property type="entry name" value="Acetolactate_synth_ssu_C"/>
</dbReference>
<reference evidence="3 4" key="1">
    <citation type="journal article" date="2016" name="Nat. Commun.">
        <title>Thousands of microbial genomes shed light on interconnected biogeochemical processes in an aquifer system.</title>
        <authorList>
            <person name="Anantharaman K."/>
            <person name="Brown C.T."/>
            <person name="Hug L.A."/>
            <person name="Sharon I."/>
            <person name="Castelle C.J."/>
            <person name="Probst A.J."/>
            <person name="Thomas B.C."/>
            <person name="Singh A."/>
            <person name="Wilkins M.J."/>
            <person name="Karaoz U."/>
            <person name="Brodie E.L."/>
            <person name="Williams K.H."/>
            <person name="Hubbard S.S."/>
            <person name="Banfield J.F."/>
        </authorList>
    </citation>
    <scope>NUCLEOTIDE SEQUENCE [LARGE SCALE GENOMIC DNA]</scope>
</reference>
<dbReference type="PANTHER" id="PTHR30239">
    <property type="entry name" value="ACETOLACTATE SYNTHASE SMALL SUBUNIT"/>
    <property type="match status" value="1"/>
</dbReference>
<dbReference type="GO" id="GO:0005829">
    <property type="term" value="C:cytosol"/>
    <property type="evidence" value="ECO:0007669"/>
    <property type="project" value="TreeGrafter"/>
</dbReference>